<dbReference type="Gene3D" id="3.40.30.10">
    <property type="entry name" value="Glutaredoxin"/>
    <property type="match status" value="1"/>
</dbReference>
<name>A0ABS4Z5K7_9ACTN</name>
<evidence type="ECO:0000313" key="1">
    <source>
        <dbReference type="EMBL" id="MBP2416045.1"/>
    </source>
</evidence>
<evidence type="ECO:0000313" key="2">
    <source>
        <dbReference type="Proteomes" id="UP000758168"/>
    </source>
</evidence>
<organism evidence="1 2">
    <name type="scientific">Microlunatus capsulatus</name>
    <dbReference type="NCBI Taxonomy" id="99117"/>
    <lineage>
        <taxon>Bacteria</taxon>
        <taxon>Bacillati</taxon>
        <taxon>Actinomycetota</taxon>
        <taxon>Actinomycetes</taxon>
        <taxon>Propionibacteriales</taxon>
        <taxon>Propionibacteriaceae</taxon>
        <taxon>Microlunatus</taxon>
    </lineage>
</organism>
<dbReference type="InterPro" id="IPR036249">
    <property type="entry name" value="Thioredoxin-like_sf"/>
</dbReference>
<proteinExistence type="predicted"/>
<accession>A0ABS4Z5K7</accession>
<dbReference type="Pfam" id="PF06999">
    <property type="entry name" value="Suc_Fer-like"/>
    <property type="match status" value="1"/>
</dbReference>
<gene>
    <name evidence="1" type="ORF">JOF54_000967</name>
</gene>
<dbReference type="SUPFAM" id="SSF52833">
    <property type="entry name" value="Thioredoxin-like"/>
    <property type="match status" value="1"/>
</dbReference>
<dbReference type="Proteomes" id="UP000758168">
    <property type="component" value="Unassembled WGS sequence"/>
</dbReference>
<sequence length="309" mass="31663">MSLAPAPGRAGGPPRCADAAELRGDAGVGTAPPAARWLLLEHPGPWAVDAVPGSGVDPAVLVPLGAAAARSATRILLVRRPGRRPAPERRTWLLSGPGLGTVEGRWRTDADLVDAVAALGAPDPDPVLTGPSAPVLLVCAHGVHDTCCAVRGRPVAAALDRAHPGLVWECSHVGGDRFAPNVVVLPDGFYYGGLAPTTAVATVAAHLAGRVETAHLRGMSRYPPVQQAAVVAAHEAYGPLAAGAVVVTDARSVPATGTAGARTIVEMRVAGLPDAVRAEVVAERRPPTRLTCRAARDGVATEYRVERLG</sequence>
<protein>
    <submittedName>
        <fullName evidence="1">(2Fe-2S) ferredoxin</fullName>
    </submittedName>
</protein>
<dbReference type="InterPro" id="IPR009737">
    <property type="entry name" value="Aim32/Apd1-like"/>
</dbReference>
<dbReference type="CDD" id="cd03062">
    <property type="entry name" value="TRX_Fd_Sucrase"/>
    <property type="match status" value="1"/>
</dbReference>
<comment type="caution">
    <text evidence="1">The sequence shown here is derived from an EMBL/GenBank/DDBJ whole genome shotgun (WGS) entry which is preliminary data.</text>
</comment>
<dbReference type="RefSeq" id="WP_210053488.1">
    <property type="nucleotide sequence ID" value="NZ_JAGIOB010000001.1"/>
</dbReference>
<reference evidence="1 2" key="1">
    <citation type="submission" date="2021-03" db="EMBL/GenBank/DDBJ databases">
        <title>Sequencing the genomes of 1000 actinobacteria strains.</title>
        <authorList>
            <person name="Klenk H.-P."/>
        </authorList>
    </citation>
    <scope>NUCLEOTIDE SEQUENCE [LARGE SCALE GENOMIC DNA]</scope>
    <source>
        <strain evidence="1 2">DSM 12936</strain>
    </source>
</reference>
<dbReference type="EMBL" id="JAGIOB010000001">
    <property type="protein sequence ID" value="MBP2416045.1"/>
    <property type="molecule type" value="Genomic_DNA"/>
</dbReference>
<keyword evidence="2" id="KW-1185">Reference proteome</keyword>